<reference evidence="6" key="4">
    <citation type="submission" date="2023-08" db="EMBL/GenBank/DDBJ databases">
        <title>Veillonella_parvula_DSM 2007_complete_genome_hifiasm_Zymo_Research_D6332.</title>
        <authorList>
            <person name="Damerum A."/>
        </authorList>
    </citation>
    <scope>NUCLEOTIDE SEQUENCE</scope>
    <source>
        <strain evidence="6">DSM 2007</strain>
    </source>
</reference>
<evidence type="ECO:0000256" key="1">
    <source>
        <dbReference type="ARBA" id="ARBA00022729"/>
    </source>
</evidence>
<sequence>MMNKKKQIGMAILAVLMTASVTVWAANDPLTISADTLSYDGNSGRADATGNVVITQADKTMTGAKGWYNTKTQEANLDGGVSMIGSDMAMSAQTVHSYNNNKFTANGSVHLQRADRQIFGDSVEYSTDSEYGLVTGNARLIAEGTTLTGDKVEGWMKEVRAVAQGNVTFSNPERNVSGSADRATYTQTPNQNDGVVLLSGSAHAVQNGNVLNAPELKIRLADDSAETLGGRSTLVIVPNK</sequence>
<dbReference type="Gene3D" id="2.60.450.10">
    <property type="entry name" value="Lipopolysaccharide (LPS) transport protein A like domain"/>
    <property type="match status" value="2"/>
</dbReference>
<feature type="signal peptide" evidence="2">
    <location>
        <begin position="1"/>
        <end position="25"/>
    </location>
</feature>
<dbReference type="AlphaFoldDB" id="A0A134BS20"/>
<dbReference type="Proteomes" id="UP000778864">
    <property type="component" value="Unassembled WGS sequence"/>
</dbReference>
<evidence type="ECO:0000313" key="5">
    <source>
        <dbReference type="EMBL" id="MEO9179161.1"/>
    </source>
</evidence>
<dbReference type="GO" id="GO:0030288">
    <property type="term" value="C:outer membrane-bounded periplasmic space"/>
    <property type="evidence" value="ECO:0007669"/>
    <property type="project" value="TreeGrafter"/>
</dbReference>
<evidence type="ECO:0000313" key="7">
    <source>
        <dbReference type="Proteomes" id="UP000234197"/>
    </source>
</evidence>
<feature type="chain" id="PRO_5007462827" evidence="2">
    <location>
        <begin position="26"/>
        <end position="240"/>
    </location>
</feature>
<reference evidence="5 7" key="5">
    <citation type="submission" date="2024-04" db="EMBL/GenBank/DDBJ databases">
        <title>Na.</title>
        <authorList>
            <person name="Choi B."/>
        </authorList>
    </citation>
    <scope>NUCLEOTIDE SEQUENCE [LARGE SCALE GENOMIC DNA]</scope>
    <source>
        <strain evidence="5 7">UMB0138</strain>
    </source>
</reference>
<dbReference type="PANTHER" id="PTHR36504">
    <property type="entry name" value="LIPOPOLYSACCHARIDE EXPORT SYSTEM PROTEIN LPTA"/>
    <property type="match status" value="1"/>
</dbReference>
<reference evidence="5" key="2">
    <citation type="submission" date="2017-12" db="EMBL/GenBank/DDBJ databases">
        <authorList>
            <person name="Thomas-White K."/>
            <person name="Wolfe A.J."/>
        </authorList>
    </citation>
    <scope>NUCLEOTIDE SEQUENCE</scope>
    <source>
        <strain evidence="5">UMB0138</strain>
    </source>
</reference>
<dbReference type="Proteomes" id="UP001228955">
    <property type="component" value="Chromosome"/>
</dbReference>
<evidence type="ECO:0000313" key="8">
    <source>
        <dbReference type="Proteomes" id="UP000778864"/>
    </source>
</evidence>
<dbReference type="GO" id="GO:0015920">
    <property type="term" value="P:lipopolysaccharide transport"/>
    <property type="evidence" value="ECO:0007669"/>
    <property type="project" value="TreeGrafter"/>
</dbReference>
<dbReference type="EMBL" id="CP133463">
    <property type="protein sequence ID" value="WMS19110.1"/>
    <property type="molecule type" value="Genomic_DNA"/>
</dbReference>
<dbReference type="InterPro" id="IPR005653">
    <property type="entry name" value="OstA-like_N"/>
</dbReference>
<dbReference type="GO" id="GO:0009279">
    <property type="term" value="C:cell outer membrane"/>
    <property type="evidence" value="ECO:0007669"/>
    <property type="project" value="TreeGrafter"/>
</dbReference>
<reference evidence="4" key="3">
    <citation type="submission" date="2021-02" db="EMBL/GenBank/DDBJ databases">
        <title>Infant gut strain persistence is associated with maternal origin, phylogeny, and functional potential including surface adhesion and iron acquisition.</title>
        <authorList>
            <person name="Lou Y.C."/>
        </authorList>
    </citation>
    <scope>NUCLEOTIDE SEQUENCE</scope>
    <source>
        <strain evidence="4">L3_108_031G1_dasL3_108_031G1_concoct_20</strain>
    </source>
</reference>
<dbReference type="GO" id="GO:0017089">
    <property type="term" value="F:glycolipid transfer activity"/>
    <property type="evidence" value="ECO:0007669"/>
    <property type="project" value="TreeGrafter"/>
</dbReference>
<organism evidence="4 8">
    <name type="scientific">Veillonella parvula</name>
    <name type="common">Staphylococcus parvulus</name>
    <dbReference type="NCBI Taxonomy" id="29466"/>
    <lineage>
        <taxon>Bacteria</taxon>
        <taxon>Bacillati</taxon>
        <taxon>Bacillota</taxon>
        <taxon>Negativicutes</taxon>
        <taxon>Veillonellales</taxon>
        <taxon>Veillonellaceae</taxon>
        <taxon>Veillonella</taxon>
    </lineage>
</organism>
<reference evidence="7" key="1">
    <citation type="submission" date="2017-12" db="EMBL/GenBank/DDBJ databases">
        <title>Phylogenetic diversity of female urinary microbiome.</title>
        <authorList>
            <person name="Thomas-White K."/>
            <person name="Wolfe A.J."/>
        </authorList>
    </citation>
    <scope>NUCLEOTIDE SEQUENCE [LARGE SCALE GENOMIC DNA]</scope>
    <source>
        <strain evidence="7">UMB0138</strain>
    </source>
</reference>
<feature type="domain" description="Organic solvent tolerance-like N-terminal" evidence="3">
    <location>
        <begin position="94"/>
        <end position="219"/>
    </location>
</feature>
<keyword evidence="1 2" id="KW-0732">Signal</keyword>
<keyword evidence="7" id="KW-1185">Reference proteome</keyword>
<dbReference type="EMBL" id="PKMC02000011">
    <property type="protein sequence ID" value="MEO9179161.1"/>
    <property type="molecule type" value="Genomic_DNA"/>
</dbReference>
<dbReference type="STRING" id="29466.GCA_002005185_01190"/>
<accession>A0A134BS20</accession>
<gene>
    <name evidence="5" type="ORF">CYJ21_009430</name>
    <name evidence="4" type="ORF">KHZ90_07700</name>
    <name evidence="6" type="ORF">RDV51_06565</name>
</gene>
<evidence type="ECO:0000313" key="6">
    <source>
        <dbReference type="EMBL" id="WMS19110.1"/>
    </source>
</evidence>
<dbReference type="RefSeq" id="WP_004695505.1">
    <property type="nucleotide sequence ID" value="NZ_CABFMP010000008.1"/>
</dbReference>
<proteinExistence type="predicted"/>
<dbReference type="EMBL" id="JAGZMU010000004">
    <property type="protein sequence ID" value="MBS4893642.1"/>
    <property type="molecule type" value="Genomic_DNA"/>
</dbReference>
<evidence type="ECO:0000259" key="3">
    <source>
        <dbReference type="Pfam" id="PF03968"/>
    </source>
</evidence>
<name>A0A134BS20_VEIPA</name>
<evidence type="ECO:0000313" key="4">
    <source>
        <dbReference type="EMBL" id="MBS4893642.1"/>
    </source>
</evidence>
<evidence type="ECO:0000256" key="2">
    <source>
        <dbReference type="SAM" id="SignalP"/>
    </source>
</evidence>
<dbReference type="Pfam" id="PF03968">
    <property type="entry name" value="LptD_N"/>
    <property type="match status" value="1"/>
</dbReference>
<dbReference type="Proteomes" id="UP000234197">
    <property type="component" value="Unassembled WGS sequence"/>
</dbReference>
<protein>
    <submittedName>
        <fullName evidence="5">LptA/OstA family protein</fullName>
    </submittedName>
    <submittedName>
        <fullName evidence="4">OstA-like protein</fullName>
    </submittedName>
</protein>
<dbReference type="PANTHER" id="PTHR36504:SF1">
    <property type="entry name" value="LIPOPOLYSACCHARIDE EXPORT SYSTEM PROTEIN LPTA"/>
    <property type="match status" value="1"/>
</dbReference>
<dbReference type="InterPro" id="IPR052037">
    <property type="entry name" value="LPS_export_LptA"/>
</dbReference>